<keyword evidence="1" id="KW-0732">Signal</keyword>
<dbReference type="InterPro" id="IPR001478">
    <property type="entry name" value="PDZ"/>
</dbReference>
<dbReference type="Gene3D" id="2.60.40.3650">
    <property type="match status" value="1"/>
</dbReference>
<dbReference type="AlphaFoldDB" id="A0A2S2DKV5"/>
<gene>
    <name evidence="3" type="ORF">DIR46_16935</name>
</gene>
<feature type="chain" id="PRO_5015441453" description="PDZ domain-containing protein" evidence="1">
    <location>
        <begin position="24"/>
        <end position="633"/>
    </location>
</feature>
<dbReference type="SUPFAM" id="SSF50156">
    <property type="entry name" value="PDZ domain-like"/>
    <property type="match status" value="1"/>
</dbReference>
<dbReference type="OrthoDB" id="9778516at2"/>
<evidence type="ECO:0000256" key="1">
    <source>
        <dbReference type="SAM" id="SignalP"/>
    </source>
</evidence>
<dbReference type="Pfam" id="PF05299">
    <property type="entry name" value="Peptidase_M61"/>
    <property type="match status" value="1"/>
</dbReference>
<feature type="domain" description="PDZ" evidence="2">
    <location>
        <begin position="533"/>
        <end position="600"/>
    </location>
</feature>
<reference evidence="3 4" key="1">
    <citation type="submission" date="2018-05" db="EMBL/GenBank/DDBJ databases">
        <title>Complete genome sequence of Massilia oculi sp. nov. CCUG 43427T (=DSM 26321T), the type strain of M. oculi, and comparison with genome sequences of other Massilia strains.</title>
        <authorList>
            <person name="Zhu B."/>
        </authorList>
    </citation>
    <scope>NUCLEOTIDE SEQUENCE [LARGE SCALE GENOMIC DNA]</scope>
    <source>
        <strain evidence="3 4">CCUG 43427</strain>
    </source>
</reference>
<dbReference type="RefSeq" id="WP_109346275.1">
    <property type="nucleotide sequence ID" value="NZ_CP029343.1"/>
</dbReference>
<dbReference type="Proteomes" id="UP000245820">
    <property type="component" value="Chromosome"/>
</dbReference>
<feature type="signal peptide" evidence="1">
    <location>
        <begin position="1"/>
        <end position="23"/>
    </location>
</feature>
<dbReference type="InterPro" id="IPR027268">
    <property type="entry name" value="Peptidase_M4/M1_CTD_sf"/>
</dbReference>
<dbReference type="KEGG" id="mtim:DIR46_16935"/>
<dbReference type="PIRSF" id="PIRSF016493">
    <property type="entry name" value="Glycyl_aminpptds"/>
    <property type="match status" value="1"/>
</dbReference>
<evidence type="ECO:0000313" key="4">
    <source>
        <dbReference type="Proteomes" id="UP000245820"/>
    </source>
</evidence>
<dbReference type="InterPro" id="IPR024191">
    <property type="entry name" value="Peptidase_M61"/>
</dbReference>
<evidence type="ECO:0000259" key="2">
    <source>
        <dbReference type="SMART" id="SM00228"/>
    </source>
</evidence>
<proteinExistence type="predicted"/>
<dbReference type="Gene3D" id="2.30.42.10">
    <property type="match status" value="1"/>
</dbReference>
<dbReference type="EMBL" id="CP029343">
    <property type="protein sequence ID" value="AWL05948.1"/>
    <property type="molecule type" value="Genomic_DNA"/>
</dbReference>
<dbReference type="InterPro" id="IPR036034">
    <property type="entry name" value="PDZ_sf"/>
</dbReference>
<dbReference type="SMART" id="SM00228">
    <property type="entry name" value="PDZ"/>
    <property type="match status" value="1"/>
</dbReference>
<evidence type="ECO:0000313" key="3">
    <source>
        <dbReference type="EMBL" id="AWL05948.1"/>
    </source>
</evidence>
<dbReference type="Gene3D" id="1.10.390.10">
    <property type="entry name" value="Neutral Protease Domain 2"/>
    <property type="match status" value="1"/>
</dbReference>
<name>A0A2S2DKV5_9BURK</name>
<protein>
    <recommendedName>
        <fullName evidence="2">PDZ domain-containing protein</fullName>
    </recommendedName>
</protein>
<sequence length="633" mass="68273">MVKLTATLLLLPALLCSSPLSTAAPWSAPTSTIPQPRDRAFPGTLQLEVDASDTAQRIVRVKQRVPVQSAGRLTLLYPKWDGGSHGPTIQVQRLAGLAIQGGGERLAWRRDPLDAHAFHVQVPAGVRELALEFQYLAPLGRMSHIAPDMINLQWQNVILYPAGWFASRIPVAASLTLPAGLAPGTSLVEQGRAGATVTFAPVPLDLLLDSPVLAAPHVERRTVAGGPVPVRVTYFAGEAAQLAGAAAMDAPLRAIVEQTARVFGQAPFPHFDYLVPLTDRLPGPGGLEHIRSAEVTLPPDFLANRAASAADIDLFAHEYIHAWNGKFAQPADHRTPTPNVPMQSTLLWVYEGQSEFWGRVIGARSGLRGFQDTLDALALDAAAMANRPGRAWKALGDSALDSITMPGGAGVSWTDWQRRKDYYAEGVLLWLDIDGILRERSQGKHGMDDFAARFFAVKSKAGKDYTFDDVCATLSKLAPFDWRGYLEGRVHGNSDAGLLDGLERAGYRLVYTPTPSRYVERALQGEGVPDFSYGLGIGVNGKGVVRSVGWNSPAFKAGLAPGAVVVEVEGEPFSMERLAAAVSRRDPAGIALTVQLDRQKRALTIAYDGGLRYPALERIPGRADRLKGLLQPR</sequence>
<dbReference type="InterPro" id="IPR007963">
    <property type="entry name" value="Peptidase_M61_catalytic"/>
</dbReference>
<keyword evidence="4" id="KW-1185">Reference proteome</keyword>
<dbReference type="InterPro" id="IPR040756">
    <property type="entry name" value="Peptidase_M61_N"/>
</dbReference>
<accession>A0A2S2DKV5</accession>
<dbReference type="Pfam" id="PF17899">
    <property type="entry name" value="Peptidase_M61_N"/>
    <property type="match status" value="1"/>
</dbReference>
<organism evidence="3 4">
    <name type="scientific">Massilia oculi</name>
    <dbReference type="NCBI Taxonomy" id="945844"/>
    <lineage>
        <taxon>Bacteria</taxon>
        <taxon>Pseudomonadati</taxon>
        <taxon>Pseudomonadota</taxon>
        <taxon>Betaproteobacteria</taxon>
        <taxon>Burkholderiales</taxon>
        <taxon>Oxalobacteraceae</taxon>
        <taxon>Telluria group</taxon>
        <taxon>Massilia</taxon>
    </lineage>
</organism>